<name>A0A6G1QTL9_CHAAH</name>
<protein>
    <submittedName>
        <fullName evidence="1">Uncharacterized protein</fullName>
    </submittedName>
</protein>
<organism evidence="1 2">
    <name type="scientific">Channa argus</name>
    <name type="common">Northern snakehead</name>
    <name type="synonym">Ophicephalus argus</name>
    <dbReference type="NCBI Taxonomy" id="215402"/>
    <lineage>
        <taxon>Eukaryota</taxon>
        <taxon>Metazoa</taxon>
        <taxon>Chordata</taxon>
        <taxon>Craniata</taxon>
        <taxon>Vertebrata</taxon>
        <taxon>Euteleostomi</taxon>
        <taxon>Actinopterygii</taxon>
        <taxon>Neopterygii</taxon>
        <taxon>Teleostei</taxon>
        <taxon>Neoteleostei</taxon>
        <taxon>Acanthomorphata</taxon>
        <taxon>Anabantaria</taxon>
        <taxon>Anabantiformes</taxon>
        <taxon>Channoidei</taxon>
        <taxon>Channidae</taxon>
        <taxon>Channa</taxon>
    </lineage>
</organism>
<reference evidence="2" key="2">
    <citation type="submission" date="2019-02" db="EMBL/GenBank/DDBJ databases">
        <title>Opniocepnalus argus Var Kimnra genome.</title>
        <authorList>
            <person name="Zhou C."/>
            <person name="Xiao S."/>
        </authorList>
    </citation>
    <scope>NUCLEOTIDE SEQUENCE [LARGE SCALE GENOMIC DNA]</scope>
</reference>
<proteinExistence type="predicted"/>
<gene>
    <name evidence="1" type="ORF">EXN66_Car021751</name>
</gene>
<evidence type="ECO:0000313" key="1">
    <source>
        <dbReference type="EMBL" id="KAF3706060.1"/>
    </source>
</evidence>
<dbReference type="AlphaFoldDB" id="A0A6G1QTL9"/>
<sequence>MHQCCVASVWLVSAELGTQKEDTRVRVLCIYSRVNYSEAGRFNRSRRIG</sequence>
<accession>A0A6G1QTL9</accession>
<dbReference type="EMBL" id="CM015734">
    <property type="protein sequence ID" value="KAF3706060.1"/>
    <property type="molecule type" value="Genomic_DNA"/>
</dbReference>
<keyword evidence="2" id="KW-1185">Reference proteome</keyword>
<dbReference type="Proteomes" id="UP000503349">
    <property type="component" value="Chromosome 23"/>
</dbReference>
<evidence type="ECO:0000313" key="2">
    <source>
        <dbReference type="Proteomes" id="UP000503349"/>
    </source>
</evidence>
<reference evidence="1 2" key="1">
    <citation type="submission" date="2019-02" db="EMBL/GenBank/DDBJ databases">
        <title>Opniocepnalus argus genome.</title>
        <authorList>
            <person name="Zhou C."/>
            <person name="Xiao S."/>
        </authorList>
    </citation>
    <scope>NUCLEOTIDE SEQUENCE [LARGE SCALE GENOMIC DNA]</scope>
    <source>
        <strain evidence="1">OARG1902GOOAL</strain>
        <tissue evidence="1">Muscle</tissue>
    </source>
</reference>